<gene>
    <name evidence="1" type="ORF">Lboz_1699</name>
</gene>
<comment type="caution">
    <text evidence="1">The sequence shown here is derived from an EMBL/GenBank/DDBJ whole genome shotgun (WGS) entry which is preliminary data.</text>
</comment>
<reference evidence="1 2" key="1">
    <citation type="submission" date="2015-11" db="EMBL/GenBank/DDBJ databases">
        <title>Genomic analysis of 38 Legionella species identifies large and diverse effector repertoires.</title>
        <authorList>
            <person name="Burstein D."/>
            <person name="Amaro F."/>
            <person name="Zusman T."/>
            <person name="Lifshitz Z."/>
            <person name="Cohen O."/>
            <person name="Gilbert J.A."/>
            <person name="Pupko T."/>
            <person name="Shuman H.A."/>
            <person name="Segal G."/>
        </authorList>
    </citation>
    <scope>NUCLEOTIDE SEQUENCE [LARGE SCALE GENOMIC DNA]</scope>
    <source>
        <strain evidence="1 2">WIGA</strain>
    </source>
</reference>
<proteinExistence type="predicted"/>
<organism evidence="1 2">
    <name type="scientific">Legionella bozemanae</name>
    <name type="common">Fluoribacter bozemanae</name>
    <dbReference type="NCBI Taxonomy" id="447"/>
    <lineage>
        <taxon>Bacteria</taxon>
        <taxon>Pseudomonadati</taxon>
        <taxon>Pseudomonadota</taxon>
        <taxon>Gammaproteobacteria</taxon>
        <taxon>Legionellales</taxon>
        <taxon>Legionellaceae</taxon>
        <taxon>Legionella</taxon>
    </lineage>
</organism>
<keyword evidence="2" id="KW-1185">Reference proteome</keyword>
<protein>
    <submittedName>
        <fullName evidence="1">Uncharacterized protein</fullName>
    </submittedName>
</protein>
<dbReference type="STRING" id="447.Lboz_1699"/>
<name>A0A0W0RT83_LEGBO</name>
<evidence type="ECO:0000313" key="2">
    <source>
        <dbReference type="Proteomes" id="UP000054695"/>
    </source>
</evidence>
<dbReference type="PATRIC" id="fig|447.4.peg.1809"/>
<dbReference type="AlphaFoldDB" id="A0A0W0RT83"/>
<dbReference type="EMBL" id="LNXU01000017">
    <property type="protein sequence ID" value="KTC74259.1"/>
    <property type="molecule type" value="Genomic_DNA"/>
</dbReference>
<sequence length="107" mass="12115">MLHSERLSPLWCWLLPSATTRQHFDGHCSLHHVLWRLTQSSGSGSLGERCACATLSPETLPPDWTRLRDQWEFAHASRAILQIIALAALVISILIELPQRVRHTEQG</sequence>
<accession>A0A0W0RT83</accession>
<evidence type="ECO:0000313" key="1">
    <source>
        <dbReference type="EMBL" id="KTC74259.1"/>
    </source>
</evidence>
<dbReference type="Proteomes" id="UP000054695">
    <property type="component" value="Unassembled WGS sequence"/>
</dbReference>